<keyword evidence="2" id="KW-1185">Reference proteome</keyword>
<gene>
    <name evidence="1" type="ORF">TNO020_70109</name>
</gene>
<dbReference type="OrthoDB" id="1191306at2"/>
<organism evidence="1 2">
    <name type="scientific">Tenacibaculum piscium</name>
    <dbReference type="NCBI Taxonomy" id="1458515"/>
    <lineage>
        <taxon>Bacteria</taxon>
        <taxon>Pseudomonadati</taxon>
        <taxon>Bacteroidota</taxon>
        <taxon>Flavobacteriia</taxon>
        <taxon>Flavobacteriales</taxon>
        <taxon>Flavobacteriaceae</taxon>
        <taxon>Tenacibaculum</taxon>
    </lineage>
</organism>
<protein>
    <submittedName>
        <fullName evidence="1">Uncharacterized protein</fullName>
    </submittedName>
</protein>
<dbReference type="Proteomes" id="UP000234211">
    <property type="component" value="Unassembled WGS sequence"/>
</dbReference>
<accession>A0A2H1YK72</accession>
<sequence length="103" mass="12141">MNYSDVYNDVNIKKYTFDSEFINYITLYQDIYKRKVLQIIPEIKQSITSEIIEEIAPQITANIISEKKETPAPQKRDIKKILEDFFFTPRYDNVLDALKLGSN</sequence>
<proteinExistence type="predicted"/>
<dbReference type="AlphaFoldDB" id="A0A2H1YK72"/>
<reference evidence="2" key="1">
    <citation type="submission" date="2017-11" db="EMBL/GenBank/DDBJ databases">
        <authorList>
            <person name="Duchaud E."/>
        </authorList>
    </citation>
    <scope>NUCLEOTIDE SEQUENCE [LARGE SCALE GENOMIC DNA]</scope>
    <source>
        <strain evidence="2">Tenacibaculum sp. TNO020</strain>
    </source>
</reference>
<evidence type="ECO:0000313" key="2">
    <source>
        <dbReference type="Proteomes" id="UP000234211"/>
    </source>
</evidence>
<name>A0A2H1YK72_9FLAO</name>
<dbReference type="EMBL" id="OENF01000042">
    <property type="protein sequence ID" value="SOS75801.1"/>
    <property type="molecule type" value="Genomic_DNA"/>
</dbReference>
<evidence type="ECO:0000313" key="1">
    <source>
        <dbReference type="EMBL" id="SOS75801.1"/>
    </source>
</evidence>
<dbReference type="RefSeq" id="WP_101918428.1">
    <property type="nucleotide sequence ID" value="NZ_JAJGWS010000004.1"/>
</dbReference>